<feature type="region of interest" description="Disordered" evidence="1">
    <location>
        <begin position="1"/>
        <end position="51"/>
    </location>
</feature>
<protein>
    <submittedName>
        <fullName evidence="2">Uncharacterized protein</fullName>
    </submittedName>
</protein>
<reference evidence="2" key="1">
    <citation type="submission" date="2021-03" db="EMBL/GenBank/DDBJ databases">
        <title>Draft genome sequence of rust myrtle Austropuccinia psidii MF-1, a brazilian biotype.</title>
        <authorList>
            <person name="Quecine M.C."/>
            <person name="Pachon D.M.R."/>
            <person name="Bonatelli M.L."/>
            <person name="Correr F.H."/>
            <person name="Franceschini L.M."/>
            <person name="Leite T.F."/>
            <person name="Margarido G.R.A."/>
            <person name="Almeida C.A."/>
            <person name="Ferrarezi J.A."/>
            <person name="Labate C.A."/>
        </authorList>
    </citation>
    <scope>NUCLEOTIDE SEQUENCE</scope>
    <source>
        <strain evidence="2">MF-1</strain>
    </source>
</reference>
<evidence type="ECO:0000313" key="2">
    <source>
        <dbReference type="EMBL" id="MBW0475422.1"/>
    </source>
</evidence>
<dbReference type="AlphaFoldDB" id="A0A9Q3GQH7"/>
<evidence type="ECO:0000313" key="3">
    <source>
        <dbReference type="Proteomes" id="UP000765509"/>
    </source>
</evidence>
<organism evidence="2 3">
    <name type="scientific">Austropuccinia psidii MF-1</name>
    <dbReference type="NCBI Taxonomy" id="1389203"/>
    <lineage>
        <taxon>Eukaryota</taxon>
        <taxon>Fungi</taxon>
        <taxon>Dikarya</taxon>
        <taxon>Basidiomycota</taxon>
        <taxon>Pucciniomycotina</taxon>
        <taxon>Pucciniomycetes</taxon>
        <taxon>Pucciniales</taxon>
        <taxon>Sphaerophragmiaceae</taxon>
        <taxon>Austropuccinia</taxon>
    </lineage>
</organism>
<dbReference type="EMBL" id="AVOT02004100">
    <property type="protein sequence ID" value="MBW0475422.1"/>
    <property type="molecule type" value="Genomic_DNA"/>
</dbReference>
<name>A0A9Q3GQH7_9BASI</name>
<keyword evidence="3" id="KW-1185">Reference proteome</keyword>
<feature type="compositionally biased region" description="Polar residues" evidence="1">
    <location>
        <begin position="7"/>
        <end position="17"/>
    </location>
</feature>
<gene>
    <name evidence="2" type="ORF">O181_015137</name>
</gene>
<comment type="caution">
    <text evidence="2">The sequence shown here is derived from an EMBL/GenBank/DDBJ whole genome shotgun (WGS) entry which is preliminary data.</text>
</comment>
<sequence>MKKRPSKSYTPGGSPSEPSLPRHVRKEDLPSLPTSGTRATSTPATAAKTQSITRRVFVYTPKHPSSLNQEITRVEKHIVKKELRVKTFFLVDMK</sequence>
<evidence type="ECO:0000256" key="1">
    <source>
        <dbReference type="SAM" id="MobiDB-lite"/>
    </source>
</evidence>
<accession>A0A9Q3GQH7</accession>
<proteinExistence type="predicted"/>
<feature type="compositionally biased region" description="Polar residues" evidence="1">
    <location>
        <begin position="32"/>
        <end position="51"/>
    </location>
</feature>
<dbReference type="Proteomes" id="UP000765509">
    <property type="component" value="Unassembled WGS sequence"/>
</dbReference>